<feature type="domain" description="Gnk2-homologous" evidence="20">
    <location>
        <begin position="29"/>
        <end position="139"/>
    </location>
</feature>
<feature type="domain" description="Gnk2-homologous" evidence="20">
    <location>
        <begin position="145"/>
        <end position="257"/>
    </location>
</feature>
<dbReference type="PANTHER" id="PTHR27002:SF892">
    <property type="entry name" value="OS07G0487300 PROTEIN"/>
    <property type="match status" value="1"/>
</dbReference>
<dbReference type="FunFam" id="3.30.200.20:FF:000195">
    <property type="entry name" value="G-type lectin S-receptor-like serine/threonine-protein kinase"/>
    <property type="match status" value="1"/>
</dbReference>
<evidence type="ECO:0000313" key="22">
    <source>
        <dbReference type="Proteomes" id="UP000324705"/>
    </source>
</evidence>
<dbReference type="InterPro" id="IPR038408">
    <property type="entry name" value="GNK2_sf"/>
</dbReference>
<evidence type="ECO:0000256" key="13">
    <source>
        <dbReference type="ARBA" id="ARBA00023157"/>
    </source>
</evidence>
<name>A0A9R1PKQ7_TRITD</name>
<evidence type="ECO:0000313" key="21">
    <source>
        <dbReference type="EMBL" id="VAH45163.1"/>
    </source>
</evidence>
<dbReference type="GO" id="GO:0005886">
    <property type="term" value="C:plasma membrane"/>
    <property type="evidence" value="ECO:0007669"/>
    <property type="project" value="TreeGrafter"/>
</dbReference>
<comment type="catalytic activity">
    <reaction evidence="16">
        <text>L-seryl-[protein] + ATP = O-phospho-L-seryl-[protein] + ADP + H(+)</text>
        <dbReference type="Rhea" id="RHEA:17989"/>
        <dbReference type="Rhea" id="RHEA-COMP:9863"/>
        <dbReference type="Rhea" id="RHEA-COMP:11604"/>
        <dbReference type="ChEBI" id="CHEBI:15378"/>
        <dbReference type="ChEBI" id="CHEBI:29999"/>
        <dbReference type="ChEBI" id="CHEBI:30616"/>
        <dbReference type="ChEBI" id="CHEBI:83421"/>
        <dbReference type="ChEBI" id="CHEBI:456216"/>
        <dbReference type="EC" id="2.7.11.1"/>
    </reaction>
</comment>
<dbReference type="Gramene" id="TRITD2Bv1G090750.12">
    <property type="protein sequence ID" value="TRITD2Bv1G090750.12"/>
    <property type="gene ID" value="TRITD2Bv1G090750"/>
</dbReference>
<dbReference type="GO" id="GO:0004674">
    <property type="term" value="F:protein serine/threonine kinase activity"/>
    <property type="evidence" value="ECO:0007669"/>
    <property type="project" value="UniProtKB-KW"/>
</dbReference>
<accession>A0A9R1PKQ7</accession>
<dbReference type="InterPro" id="IPR008271">
    <property type="entry name" value="Ser/Thr_kinase_AS"/>
</dbReference>
<gene>
    <name evidence="21" type="ORF">TRITD_2Bv1G090750</name>
</gene>
<dbReference type="InterPro" id="IPR011009">
    <property type="entry name" value="Kinase-like_dom_sf"/>
</dbReference>
<keyword evidence="13" id="KW-1015">Disulfide bond</keyword>
<evidence type="ECO:0000256" key="3">
    <source>
        <dbReference type="ARBA" id="ARBA00022527"/>
    </source>
</evidence>
<evidence type="ECO:0000256" key="9">
    <source>
        <dbReference type="ARBA" id="ARBA00022777"/>
    </source>
</evidence>
<protein>
    <recommendedName>
        <fullName evidence="2">non-specific serine/threonine protein kinase</fullName>
        <ecNumber evidence="2">2.7.11.1</ecNumber>
    </recommendedName>
</protein>
<dbReference type="InterPro" id="IPR002902">
    <property type="entry name" value="GNK2"/>
</dbReference>
<evidence type="ECO:0000256" key="18">
    <source>
        <dbReference type="SAM" id="SignalP"/>
    </source>
</evidence>
<evidence type="ECO:0000256" key="17">
    <source>
        <dbReference type="SAM" id="Phobius"/>
    </source>
</evidence>
<keyword evidence="12 17" id="KW-0472">Membrane</keyword>
<evidence type="ECO:0000256" key="7">
    <source>
        <dbReference type="ARBA" id="ARBA00022737"/>
    </source>
</evidence>
<feature type="domain" description="Protein kinase" evidence="19">
    <location>
        <begin position="344"/>
        <end position="624"/>
    </location>
</feature>
<keyword evidence="8" id="KW-0547">Nucleotide-binding</keyword>
<dbReference type="AlphaFoldDB" id="A0A9R1PKQ7"/>
<comment type="subcellular location">
    <subcellularLocation>
        <location evidence="1">Membrane</location>
        <topology evidence="1">Single-pass membrane protein</topology>
    </subcellularLocation>
</comment>
<dbReference type="InterPro" id="IPR001245">
    <property type="entry name" value="Ser-Thr/Tyr_kinase_cat_dom"/>
</dbReference>
<dbReference type="FunFam" id="1.10.510.10:FF:000129">
    <property type="entry name" value="cysteine-rich receptor-like protein kinase 10"/>
    <property type="match status" value="1"/>
</dbReference>
<dbReference type="Gene3D" id="3.30.430.20">
    <property type="entry name" value="Gnk2 domain, C-X8-C-X2-C motif"/>
    <property type="match status" value="2"/>
</dbReference>
<keyword evidence="9" id="KW-0418">Kinase</keyword>
<evidence type="ECO:0000256" key="4">
    <source>
        <dbReference type="ARBA" id="ARBA00022679"/>
    </source>
</evidence>
<evidence type="ECO:0000256" key="14">
    <source>
        <dbReference type="ARBA" id="ARBA00023180"/>
    </source>
</evidence>
<dbReference type="PROSITE" id="PS51473">
    <property type="entry name" value="GNK2"/>
    <property type="match status" value="2"/>
</dbReference>
<keyword evidence="6 18" id="KW-0732">Signal</keyword>
<feature type="signal peptide" evidence="18">
    <location>
        <begin position="1"/>
        <end position="29"/>
    </location>
</feature>
<dbReference type="Gene3D" id="1.10.510.10">
    <property type="entry name" value="Transferase(Phosphotransferase) domain 1"/>
    <property type="match status" value="1"/>
</dbReference>
<dbReference type="Gene3D" id="3.30.200.20">
    <property type="entry name" value="Phosphorylase Kinase, domain 1"/>
    <property type="match status" value="1"/>
</dbReference>
<keyword evidence="10" id="KW-0067">ATP-binding</keyword>
<comment type="catalytic activity">
    <reaction evidence="15">
        <text>L-threonyl-[protein] + ATP = O-phospho-L-threonyl-[protein] + ADP + H(+)</text>
        <dbReference type="Rhea" id="RHEA:46608"/>
        <dbReference type="Rhea" id="RHEA-COMP:11060"/>
        <dbReference type="Rhea" id="RHEA-COMP:11605"/>
        <dbReference type="ChEBI" id="CHEBI:15378"/>
        <dbReference type="ChEBI" id="CHEBI:30013"/>
        <dbReference type="ChEBI" id="CHEBI:30616"/>
        <dbReference type="ChEBI" id="CHEBI:61977"/>
        <dbReference type="ChEBI" id="CHEBI:456216"/>
        <dbReference type="EC" id="2.7.11.1"/>
    </reaction>
</comment>
<evidence type="ECO:0000256" key="16">
    <source>
        <dbReference type="ARBA" id="ARBA00048679"/>
    </source>
</evidence>
<dbReference type="EC" id="2.7.11.1" evidence="2"/>
<keyword evidence="3" id="KW-0723">Serine/threonine-protein kinase</keyword>
<dbReference type="CDD" id="cd23509">
    <property type="entry name" value="Gnk2-like"/>
    <property type="match status" value="2"/>
</dbReference>
<organism evidence="21 22">
    <name type="scientific">Triticum turgidum subsp. durum</name>
    <name type="common">Durum wheat</name>
    <name type="synonym">Triticum durum</name>
    <dbReference type="NCBI Taxonomy" id="4567"/>
    <lineage>
        <taxon>Eukaryota</taxon>
        <taxon>Viridiplantae</taxon>
        <taxon>Streptophyta</taxon>
        <taxon>Embryophyta</taxon>
        <taxon>Tracheophyta</taxon>
        <taxon>Spermatophyta</taxon>
        <taxon>Magnoliopsida</taxon>
        <taxon>Liliopsida</taxon>
        <taxon>Poales</taxon>
        <taxon>Poaceae</taxon>
        <taxon>BOP clade</taxon>
        <taxon>Pooideae</taxon>
        <taxon>Triticodae</taxon>
        <taxon>Triticeae</taxon>
        <taxon>Triticinae</taxon>
        <taxon>Triticum</taxon>
    </lineage>
</organism>
<dbReference type="Pfam" id="PF07714">
    <property type="entry name" value="PK_Tyr_Ser-Thr"/>
    <property type="match status" value="1"/>
</dbReference>
<evidence type="ECO:0000259" key="20">
    <source>
        <dbReference type="PROSITE" id="PS51473"/>
    </source>
</evidence>
<keyword evidence="22" id="KW-1185">Reference proteome</keyword>
<proteinExistence type="predicted"/>
<reference evidence="21 22" key="1">
    <citation type="submission" date="2017-09" db="EMBL/GenBank/DDBJ databases">
        <authorList>
            <consortium name="International Durum Wheat Genome Sequencing Consortium (IDWGSC)"/>
            <person name="Milanesi L."/>
        </authorList>
    </citation>
    <scope>NUCLEOTIDE SEQUENCE [LARGE SCALE GENOMIC DNA]</scope>
    <source>
        <strain evidence="22">cv. Svevo</strain>
    </source>
</reference>
<evidence type="ECO:0000256" key="10">
    <source>
        <dbReference type="ARBA" id="ARBA00022840"/>
    </source>
</evidence>
<dbReference type="Pfam" id="PF01657">
    <property type="entry name" value="Stress-antifung"/>
    <property type="match status" value="2"/>
</dbReference>
<dbReference type="PROSITE" id="PS50011">
    <property type="entry name" value="PROTEIN_KINASE_DOM"/>
    <property type="match status" value="1"/>
</dbReference>
<dbReference type="PANTHER" id="PTHR27002">
    <property type="entry name" value="RECEPTOR-LIKE SERINE/THREONINE-PROTEIN KINASE SD1-8"/>
    <property type="match status" value="1"/>
</dbReference>
<keyword evidence="5 17" id="KW-0812">Transmembrane</keyword>
<evidence type="ECO:0000256" key="11">
    <source>
        <dbReference type="ARBA" id="ARBA00022989"/>
    </source>
</evidence>
<evidence type="ECO:0000256" key="5">
    <source>
        <dbReference type="ARBA" id="ARBA00022692"/>
    </source>
</evidence>
<dbReference type="OMA" id="EQTICSD"/>
<dbReference type="PROSITE" id="PS00108">
    <property type="entry name" value="PROTEIN_KINASE_ST"/>
    <property type="match status" value="1"/>
</dbReference>
<feature type="transmembrane region" description="Helical" evidence="17">
    <location>
        <begin position="271"/>
        <end position="296"/>
    </location>
</feature>
<feature type="chain" id="PRO_5040178630" description="non-specific serine/threonine protein kinase" evidence="18">
    <location>
        <begin position="30"/>
        <end position="660"/>
    </location>
</feature>
<keyword evidence="11 17" id="KW-1133">Transmembrane helix</keyword>
<keyword evidence="4" id="KW-0808">Transferase</keyword>
<evidence type="ECO:0000256" key="8">
    <source>
        <dbReference type="ARBA" id="ARBA00022741"/>
    </source>
</evidence>
<evidence type="ECO:0000256" key="1">
    <source>
        <dbReference type="ARBA" id="ARBA00004167"/>
    </source>
</evidence>
<dbReference type="GO" id="GO:0005524">
    <property type="term" value="F:ATP binding"/>
    <property type="evidence" value="ECO:0007669"/>
    <property type="project" value="UniProtKB-KW"/>
</dbReference>
<evidence type="ECO:0000256" key="6">
    <source>
        <dbReference type="ARBA" id="ARBA00022729"/>
    </source>
</evidence>
<evidence type="ECO:0000256" key="12">
    <source>
        <dbReference type="ARBA" id="ARBA00023136"/>
    </source>
</evidence>
<evidence type="ECO:0000259" key="19">
    <source>
        <dbReference type="PROSITE" id="PS50011"/>
    </source>
</evidence>
<keyword evidence="7" id="KW-0677">Repeat</keyword>
<dbReference type="Proteomes" id="UP000324705">
    <property type="component" value="Chromosome 2B"/>
</dbReference>
<evidence type="ECO:0000256" key="15">
    <source>
        <dbReference type="ARBA" id="ARBA00047899"/>
    </source>
</evidence>
<evidence type="ECO:0000256" key="2">
    <source>
        <dbReference type="ARBA" id="ARBA00012513"/>
    </source>
</evidence>
<sequence length="660" mass="73408">MSFFSPYPGRAMFVAFVVLLLSLPAPSAGDQLLCAGANGKYSPNSTYLTSLRSLADELTARAMNSHSATGTAGTGSNDKVYGAVLCRGDSTGADCSGRLREAFGRTIDADSTGAAACALHKDVALYSELYQLRFSDEDFLSASSNAPEWVDGTNLNLVPAADARQFDELVAKLTRSLAEAAAAQPDRYATADVPWSSRESERTVYGLAQCMQDMPPERCRACLNGVGAEIRRRIGSSKMGGAIHGARCTLRYETGTQFFTEAATGQRKGHALLIIATVYSLSVVCTRLLFCVLYIIRRRKRGKINSTEQPKNIDEILRLWKMEDTGSEFSLYDFSQIADATDNFSPGKILGQGGFGPVYKGIFPDGQEVAIKKLAARSRQGLVEFKNEIQLVAKLQHRHLVRLLGCCIHDEEKILIYEYMSNKSLDYFIFDPNRRTSLNWMIRLKIVEGIAQGLLYLHEHSRLRIIHRDLKASNILLDSELNPKISDFGMARIFPSDATQTKTSRLVGTYGYMAPEYAFEGLLSIKSDVFSFGVLLLEIISGKRSAGFQHYGEGEFHNLLQYAWQMWEEERWHEFIDQSIGDEYEPGDMMKYLRLALMCVQVKAVDRPTMSDIVAMLSSDDITVPEPRQPAYSYTRVDVSVNINLSCTRNDITLTTTDGR</sequence>
<keyword evidence="14" id="KW-0325">Glycoprotein</keyword>
<dbReference type="InterPro" id="IPR000719">
    <property type="entry name" value="Prot_kinase_dom"/>
</dbReference>
<dbReference type="SUPFAM" id="SSF56112">
    <property type="entry name" value="Protein kinase-like (PK-like)"/>
    <property type="match status" value="1"/>
</dbReference>
<dbReference type="SMART" id="SM00220">
    <property type="entry name" value="S_TKc"/>
    <property type="match status" value="1"/>
</dbReference>
<dbReference type="CDD" id="cd14066">
    <property type="entry name" value="STKc_IRAK"/>
    <property type="match status" value="1"/>
</dbReference>
<dbReference type="EMBL" id="LT934114">
    <property type="protein sequence ID" value="VAH45163.1"/>
    <property type="molecule type" value="Genomic_DNA"/>
</dbReference>
<dbReference type="GO" id="GO:0006950">
    <property type="term" value="P:response to stress"/>
    <property type="evidence" value="ECO:0007669"/>
    <property type="project" value="UniProtKB-ARBA"/>
</dbReference>